<feature type="transmembrane region" description="Helical" evidence="5">
    <location>
        <begin position="21"/>
        <end position="42"/>
    </location>
</feature>
<dbReference type="GO" id="GO:0016763">
    <property type="term" value="F:pentosyltransferase activity"/>
    <property type="evidence" value="ECO:0007669"/>
    <property type="project" value="UniProtKB-ARBA"/>
</dbReference>
<dbReference type="GO" id="GO:0000139">
    <property type="term" value="C:Golgi membrane"/>
    <property type="evidence" value="ECO:0007669"/>
    <property type="project" value="UniProtKB-SubCell"/>
</dbReference>
<evidence type="ECO:0000256" key="3">
    <source>
        <dbReference type="ARBA" id="ARBA00022679"/>
    </source>
</evidence>
<comment type="caution">
    <text evidence="7">The sequence shown here is derived from an EMBL/GenBank/DDBJ whole genome shotgun (WGS) entry which is preliminary data.</text>
</comment>
<feature type="domain" description="Glycosyltransferase 61 catalytic" evidence="6">
    <location>
        <begin position="268"/>
        <end position="366"/>
    </location>
</feature>
<evidence type="ECO:0000313" key="8">
    <source>
        <dbReference type="Proteomes" id="UP001642360"/>
    </source>
</evidence>
<keyword evidence="5" id="KW-1133">Transmembrane helix</keyword>
<dbReference type="PANTHER" id="PTHR20961">
    <property type="entry name" value="GLYCOSYLTRANSFERASE"/>
    <property type="match status" value="1"/>
</dbReference>
<keyword evidence="8" id="KW-1185">Reference proteome</keyword>
<keyword evidence="5" id="KW-0812">Transmembrane</keyword>
<dbReference type="EMBL" id="CAUOFW020001480">
    <property type="protein sequence ID" value="CAK9145359.1"/>
    <property type="molecule type" value="Genomic_DNA"/>
</dbReference>
<evidence type="ECO:0000256" key="2">
    <source>
        <dbReference type="ARBA" id="ARBA00022676"/>
    </source>
</evidence>
<reference evidence="7 8" key="1">
    <citation type="submission" date="2024-02" db="EMBL/GenBank/DDBJ databases">
        <authorList>
            <person name="Vignale AGUSTIN F."/>
            <person name="Sosa J E."/>
            <person name="Modenutti C."/>
        </authorList>
    </citation>
    <scope>NUCLEOTIDE SEQUENCE [LARGE SCALE GENOMIC DNA]</scope>
</reference>
<dbReference type="Proteomes" id="UP001642360">
    <property type="component" value="Unassembled WGS sequence"/>
</dbReference>
<evidence type="ECO:0000259" key="6">
    <source>
        <dbReference type="Pfam" id="PF04577"/>
    </source>
</evidence>
<dbReference type="AlphaFoldDB" id="A0ABC8RQQ4"/>
<evidence type="ECO:0000256" key="1">
    <source>
        <dbReference type="ARBA" id="ARBA00004323"/>
    </source>
</evidence>
<dbReference type="Pfam" id="PF04577">
    <property type="entry name" value="Glyco_transf_61"/>
    <property type="match status" value="1"/>
</dbReference>
<evidence type="ECO:0000256" key="4">
    <source>
        <dbReference type="ARBA" id="ARBA00023180"/>
    </source>
</evidence>
<comment type="subcellular location">
    <subcellularLocation>
        <location evidence="1">Golgi apparatus membrane</location>
        <topology evidence="1">Single-pass type II membrane protein</topology>
    </subcellularLocation>
</comment>
<dbReference type="InterPro" id="IPR049625">
    <property type="entry name" value="Glyco_transf_61_cat"/>
</dbReference>
<keyword evidence="3" id="KW-0808">Transferase</keyword>
<keyword evidence="4" id="KW-0325">Glycoprotein</keyword>
<sequence>MTYETMLARSFGRQEHKKLGFGAFIGCLVIGFSLCTVFKPYLIPLPVLNLGLSIGGGLRLQMPTEKPGSPKQLYFKTKEVEPICNISEPRSDVCMMIGDIRIQGNSSTIFIVSTQNDNLVGNNSWTIRPYSRKIDENAMANVQKFTLLRKVSQDIPHCTRNRSTVPAIVLSTGGYSGNHFHDFTDLLIPLFLTSREFNGEVQFLITNIKLWWIQKYQAVLKKLSRYEIIDIDKEEGVLCFQSMIVGLKTHKELSIDPSKAPYSMRDFRHFLRSSYSLKRETAIKLKDDADKKPRLLIISRKRSRSFMNEGEITNLSRSLGYEVVVTEAESNLSRFAKFVNSCDVMMGVHGAGLTNLLFLPNNAVLIQIVPLGGMVWIARTDFGEPAKEMELRYLEYRIREGESSLIQQYPLDHEVFKDPHSISKKGWGAFRSVYLDKQDVKLDISRFRTTLVEALTLLHA</sequence>
<organism evidence="7 8">
    <name type="scientific">Ilex paraguariensis</name>
    <name type="common">yerba mate</name>
    <dbReference type="NCBI Taxonomy" id="185542"/>
    <lineage>
        <taxon>Eukaryota</taxon>
        <taxon>Viridiplantae</taxon>
        <taxon>Streptophyta</taxon>
        <taxon>Embryophyta</taxon>
        <taxon>Tracheophyta</taxon>
        <taxon>Spermatophyta</taxon>
        <taxon>Magnoliopsida</taxon>
        <taxon>eudicotyledons</taxon>
        <taxon>Gunneridae</taxon>
        <taxon>Pentapetalae</taxon>
        <taxon>asterids</taxon>
        <taxon>campanulids</taxon>
        <taxon>Aquifoliales</taxon>
        <taxon>Aquifoliaceae</taxon>
        <taxon>Ilex</taxon>
    </lineage>
</organism>
<dbReference type="InterPro" id="IPR007657">
    <property type="entry name" value="Glycosyltransferase_61"/>
</dbReference>
<evidence type="ECO:0000256" key="5">
    <source>
        <dbReference type="SAM" id="Phobius"/>
    </source>
</evidence>
<proteinExistence type="predicted"/>
<protein>
    <recommendedName>
        <fullName evidence="6">Glycosyltransferase 61 catalytic domain-containing protein</fullName>
    </recommendedName>
</protein>
<keyword evidence="5" id="KW-0472">Membrane</keyword>
<name>A0ABC8RQQ4_9AQUA</name>
<dbReference type="PANTHER" id="PTHR20961:SF5">
    <property type="entry name" value="GLYCOSYLTRANSFERASE-RELATED"/>
    <property type="match status" value="1"/>
</dbReference>
<gene>
    <name evidence="7" type="ORF">ILEXP_LOCUS13168</name>
</gene>
<keyword evidence="2" id="KW-0328">Glycosyltransferase</keyword>
<accession>A0ABC8RQQ4</accession>
<evidence type="ECO:0000313" key="7">
    <source>
        <dbReference type="EMBL" id="CAK9145359.1"/>
    </source>
</evidence>